<accession>A0A0F9BRN4</accession>
<name>A0A0F9BRN4_9ZZZZ</name>
<dbReference type="EMBL" id="LAZR01036543">
    <property type="protein sequence ID" value="KKL24565.1"/>
    <property type="molecule type" value="Genomic_DNA"/>
</dbReference>
<dbReference type="AlphaFoldDB" id="A0A0F9BRN4"/>
<gene>
    <name evidence="1" type="ORF">LCGC14_2414010</name>
</gene>
<sequence>DVNTELLGAAQSLCDVVNESEGIDGWHLNGAVAGWGEFEFVEAFRAAIDQAEKGAAG</sequence>
<reference evidence="1" key="1">
    <citation type="journal article" date="2015" name="Nature">
        <title>Complex archaea that bridge the gap between prokaryotes and eukaryotes.</title>
        <authorList>
            <person name="Spang A."/>
            <person name="Saw J.H."/>
            <person name="Jorgensen S.L."/>
            <person name="Zaremba-Niedzwiedzka K."/>
            <person name="Martijn J."/>
            <person name="Lind A.E."/>
            <person name="van Eijk R."/>
            <person name="Schleper C."/>
            <person name="Guy L."/>
            <person name="Ettema T.J."/>
        </authorList>
    </citation>
    <scope>NUCLEOTIDE SEQUENCE</scope>
</reference>
<proteinExistence type="predicted"/>
<protein>
    <submittedName>
        <fullName evidence="1">Uncharacterized protein</fullName>
    </submittedName>
</protein>
<evidence type="ECO:0000313" key="1">
    <source>
        <dbReference type="EMBL" id="KKL24565.1"/>
    </source>
</evidence>
<comment type="caution">
    <text evidence="1">The sequence shown here is derived from an EMBL/GenBank/DDBJ whole genome shotgun (WGS) entry which is preliminary data.</text>
</comment>
<feature type="non-terminal residue" evidence="1">
    <location>
        <position position="1"/>
    </location>
</feature>
<organism evidence="1">
    <name type="scientific">marine sediment metagenome</name>
    <dbReference type="NCBI Taxonomy" id="412755"/>
    <lineage>
        <taxon>unclassified sequences</taxon>
        <taxon>metagenomes</taxon>
        <taxon>ecological metagenomes</taxon>
    </lineage>
</organism>